<protein>
    <recommendedName>
        <fullName evidence="4">Putative pterin-4-alpha-carbinolamine dehydratase</fullName>
        <shortName evidence="4">PHS</shortName>
        <ecNumber evidence="4">4.2.1.96</ecNumber>
    </recommendedName>
    <alternativeName>
        <fullName evidence="4">4-alpha-hydroxy-tetrahydropterin dehydratase</fullName>
    </alternativeName>
    <alternativeName>
        <fullName evidence="4">Pterin carbinolamine dehydratase</fullName>
        <shortName evidence="4">PCD</shortName>
    </alternativeName>
</protein>
<organism evidence="5 6">
    <name type="scientific">Eiseniibacteriota bacterium</name>
    <dbReference type="NCBI Taxonomy" id="2212470"/>
    <lineage>
        <taxon>Bacteria</taxon>
        <taxon>Candidatus Eiseniibacteriota</taxon>
    </lineage>
</organism>
<keyword evidence="3 4" id="KW-0456">Lyase</keyword>
<comment type="catalytic activity">
    <reaction evidence="1 4">
        <text>(4aS,6R)-4a-hydroxy-L-erythro-5,6,7,8-tetrahydrobiopterin = (6R)-L-erythro-6,7-dihydrobiopterin + H2O</text>
        <dbReference type="Rhea" id="RHEA:11920"/>
        <dbReference type="ChEBI" id="CHEBI:15377"/>
        <dbReference type="ChEBI" id="CHEBI:15642"/>
        <dbReference type="ChEBI" id="CHEBI:43120"/>
        <dbReference type="EC" id="4.2.1.96"/>
    </reaction>
</comment>
<comment type="similarity">
    <text evidence="2 4">Belongs to the pterin-4-alpha-carbinolamine dehydratase family.</text>
</comment>
<accession>A0A538S6G7</accession>
<dbReference type="GO" id="GO:0006729">
    <property type="term" value="P:tetrahydrobiopterin biosynthetic process"/>
    <property type="evidence" value="ECO:0007669"/>
    <property type="project" value="InterPro"/>
</dbReference>
<evidence type="ECO:0000256" key="3">
    <source>
        <dbReference type="ARBA" id="ARBA00023239"/>
    </source>
</evidence>
<dbReference type="HAMAP" id="MF_00434">
    <property type="entry name" value="Pterin_4_alpha"/>
    <property type="match status" value="1"/>
</dbReference>
<evidence type="ECO:0000313" key="5">
    <source>
        <dbReference type="EMBL" id="TMQ46979.1"/>
    </source>
</evidence>
<dbReference type="CDD" id="cd00913">
    <property type="entry name" value="PCD_DCoH_subfamily_a"/>
    <property type="match status" value="1"/>
</dbReference>
<dbReference type="PANTHER" id="PTHR42805">
    <property type="entry name" value="PTERIN-4-ALPHA-CARBINOLAMINE DEHYDRATASE-RELATED"/>
    <property type="match status" value="1"/>
</dbReference>
<sequence>MTDEEIAELLPEVPDWQAVEVDGVRRLRREFRFKDFRTALDFAVRVGELAEREQHHPDLHVAWGKTVVETWTHKIGGLHRNDFILAAKTDNLYSSRAAG</sequence>
<evidence type="ECO:0000313" key="6">
    <source>
        <dbReference type="Proteomes" id="UP000320184"/>
    </source>
</evidence>
<dbReference type="Gene3D" id="3.30.1360.20">
    <property type="entry name" value="Transcriptional coactivator/pterin dehydratase"/>
    <property type="match status" value="1"/>
</dbReference>
<dbReference type="EC" id="4.2.1.96" evidence="4"/>
<dbReference type="InterPro" id="IPR050376">
    <property type="entry name" value="Pterin-4-alpha-carb_dehyd"/>
</dbReference>
<dbReference type="EMBL" id="VBOT01000210">
    <property type="protein sequence ID" value="TMQ46979.1"/>
    <property type="molecule type" value="Genomic_DNA"/>
</dbReference>
<dbReference type="Proteomes" id="UP000320184">
    <property type="component" value="Unassembled WGS sequence"/>
</dbReference>
<dbReference type="SUPFAM" id="SSF55248">
    <property type="entry name" value="PCD-like"/>
    <property type="match status" value="1"/>
</dbReference>
<dbReference type="Pfam" id="PF01329">
    <property type="entry name" value="Pterin_4a"/>
    <property type="match status" value="1"/>
</dbReference>
<dbReference type="AlphaFoldDB" id="A0A538S6G7"/>
<comment type="caution">
    <text evidence="5">The sequence shown here is derived from an EMBL/GenBank/DDBJ whole genome shotgun (WGS) entry which is preliminary data.</text>
</comment>
<evidence type="ECO:0000256" key="1">
    <source>
        <dbReference type="ARBA" id="ARBA00001554"/>
    </source>
</evidence>
<reference evidence="5 6" key="1">
    <citation type="journal article" date="2019" name="Nat. Microbiol.">
        <title>Mediterranean grassland soil C-N compound turnover is dependent on rainfall and depth, and is mediated by genomically divergent microorganisms.</title>
        <authorList>
            <person name="Diamond S."/>
            <person name="Andeer P.F."/>
            <person name="Li Z."/>
            <person name="Crits-Christoph A."/>
            <person name="Burstein D."/>
            <person name="Anantharaman K."/>
            <person name="Lane K.R."/>
            <person name="Thomas B.C."/>
            <person name="Pan C."/>
            <person name="Northen T.R."/>
            <person name="Banfield J.F."/>
        </authorList>
    </citation>
    <scope>NUCLEOTIDE SEQUENCE [LARGE SCALE GENOMIC DNA]</scope>
    <source>
        <strain evidence="5">WS_3</strain>
    </source>
</reference>
<name>A0A538S6G7_UNCEI</name>
<evidence type="ECO:0000256" key="4">
    <source>
        <dbReference type="HAMAP-Rule" id="MF_00434"/>
    </source>
</evidence>
<evidence type="ECO:0000256" key="2">
    <source>
        <dbReference type="ARBA" id="ARBA00006472"/>
    </source>
</evidence>
<dbReference type="GO" id="GO:0008124">
    <property type="term" value="F:4-alpha-hydroxytetrahydrobiopterin dehydratase activity"/>
    <property type="evidence" value="ECO:0007669"/>
    <property type="project" value="UniProtKB-UniRule"/>
</dbReference>
<dbReference type="PANTHER" id="PTHR42805:SF1">
    <property type="entry name" value="PTERIN-4-ALPHA-CARBINOLAMINE DEHYDRATASE-RELATED"/>
    <property type="match status" value="1"/>
</dbReference>
<dbReference type="InterPro" id="IPR036428">
    <property type="entry name" value="PCD_sf"/>
</dbReference>
<proteinExistence type="inferred from homology"/>
<dbReference type="InterPro" id="IPR001533">
    <property type="entry name" value="Pterin_deHydtase"/>
</dbReference>
<gene>
    <name evidence="5" type="ORF">E6K73_14345</name>
</gene>